<evidence type="ECO:0000313" key="2">
    <source>
        <dbReference type="Proteomes" id="UP000663855"/>
    </source>
</evidence>
<organism evidence="1 2">
    <name type="scientific">Rotaria magnacalcarata</name>
    <dbReference type="NCBI Taxonomy" id="392030"/>
    <lineage>
        <taxon>Eukaryota</taxon>
        <taxon>Metazoa</taxon>
        <taxon>Spiralia</taxon>
        <taxon>Gnathifera</taxon>
        <taxon>Rotifera</taxon>
        <taxon>Eurotatoria</taxon>
        <taxon>Bdelloidea</taxon>
        <taxon>Philodinida</taxon>
        <taxon>Philodinidae</taxon>
        <taxon>Rotaria</taxon>
    </lineage>
</organism>
<name>A0A815J3W8_9BILA</name>
<dbReference type="AlphaFoldDB" id="A0A815J3W8"/>
<proteinExistence type="predicted"/>
<reference evidence="1" key="1">
    <citation type="submission" date="2021-02" db="EMBL/GenBank/DDBJ databases">
        <authorList>
            <person name="Nowell W R."/>
        </authorList>
    </citation>
    <scope>NUCLEOTIDE SEQUENCE</scope>
</reference>
<dbReference type="Proteomes" id="UP000663855">
    <property type="component" value="Unassembled WGS sequence"/>
</dbReference>
<sequence length="105" mass="12248">LKHFLPIREYYFTNHNHKPNEWLVSDPSPFPSHVHRYPTIGIHPKYFNSQTLHKTLDDFKSHLEISRATSNPQNKIVPVGESSLDDTTTITLDQQIFVLEKPNIQ</sequence>
<accession>A0A815J3W8</accession>
<comment type="caution">
    <text evidence="1">The sequence shown here is derived from an EMBL/GenBank/DDBJ whole genome shotgun (WGS) entry which is preliminary data.</text>
</comment>
<evidence type="ECO:0000313" key="1">
    <source>
        <dbReference type="EMBL" id="CAF1377238.1"/>
    </source>
</evidence>
<feature type="non-terminal residue" evidence="1">
    <location>
        <position position="1"/>
    </location>
</feature>
<gene>
    <name evidence="1" type="ORF">CJN711_LOCUS20753</name>
</gene>
<protein>
    <submittedName>
        <fullName evidence="1">Uncharacterized protein</fullName>
    </submittedName>
</protein>
<dbReference type="EMBL" id="CAJNOV010009740">
    <property type="protein sequence ID" value="CAF1377238.1"/>
    <property type="molecule type" value="Genomic_DNA"/>
</dbReference>